<keyword evidence="1" id="KW-1133">Transmembrane helix</keyword>
<comment type="caution">
    <text evidence="2">The sequence shown here is derived from an EMBL/GenBank/DDBJ whole genome shotgun (WGS) entry which is preliminary data.</text>
</comment>
<proteinExistence type="predicted"/>
<evidence type="ECO:0000313" key="2">
    <source>
        <dbReference type="EMBL" id="PIT86396.1"/>
    </source>
</evidence>
<gene>
    <name evidence="2" type="ORF">COU33_03395</name>
</gene>
<organism evidence="2 3">
    <name type="scientific">Candidatus Magasanikbacteria bacterium CG10_big_fil_rev_8_21_14_0_10_43_6</name>
    <dbReference type="NCBI Taxonomy" id="1974650"/>
    <lineage>
        <taxon>Bacteria</taxon>
        <taxon>Candidatus Magasanikiibacteriota</taxon>
    </lineage>
</organism>
<dbReference type="InterPro" id="IPR014717">
    <property type="entry name" value="Transl_elong_EF1B/ribsomal_bS6"/>
</dbReference>
<reference evidence="3" key="1">
    <citation type="submission" date="2017-09" db="EMBL/GenBank/DDBJ databases">
        <title>Depth-based differentiation of microbial function through sediment-hosted aquifers and enrichment of novel symbionts in the deep terrestrial subsurface.</title>
        <authorList>
            <person name="Probst A.J."/>
            <person name="Ladd B."/>
            <person name="Jarett J.K."/>
            <person name="Geller-Mcgrath D.E."/>
            <person name="Sieber C.M.K."/>
            <person name="Emerson J.B."/>
            <person name="Anantharaman K."/>
            <person name="Thomas B.C."/>
            <person name="Malmstrom R."/>
            <person name="Stieglmeier M."/>
            <person name="Klingl A."/>
            <person name="Woyke T."/>
            <person name="Ryan C.M."/>
            <person name="Banfield J.F."/>
        </authorList>
    </citation>
    <scope>NUCLEOTIDE SEQUENCE [LARGE SCALE GENOMIC DNA]</scope>
</reference>
<evidence type="ECO:0000256" key="1">
    <source>
        <dbReference type="SAM" id="Phobius"/>
    </source>
</evidence>
<sequence>MRTLNLKKQLFVTSATITVVLFIISGLVIVPRIQTIRDLHQSIFDTHKQVEREHEKTRHARKSLRELQSATLFAQEVERSILGPGKELAIITELEQISEQHAIDQTISISVTTIAGENIFPKASLQRLGITEHYTISLLNQGTYENHMAYLRAIETLPYYVIIDALQWERRNSGTDDESIITLRLDGYIFISPERHSPLL</sequence>
<dbReference type="AlphaFoldDB" id="A0A2M6W0S7"/>
<dbReference type="Proteomes" id="UP000229362">
    <property type="component" value="Unassembled WGS sequence"/>
</dbReference>
<name>A0A2M6W0S7_9BACT</name>
<keyword evidence="1" id="KW-0812">Transmembrane</keyword>
<evidence type="ECO:0000313" key="3">
    <source>
        <dbReference type="Proteomes" id="UP000229362"/>
    </source>
</evidence>
<accession>A0A2M6W0S7</accession>
<keyword evidence="1" id="KW-0472">Membrane</keyword>
<protein>
    <submittedName>
        <fullName evidence="2">Uncharacterized protein</fullName>
    </submittedName>
</protein>
<dbReference type="EMBL" id="PFBZ01000148">
    <property type="protein sequence ID" value="PIT86396.1"/>
    <property type="molecule type" value="Genomic_DNA"/>
</dbReference>
<feature type="transmembrane region" description="Helical" evidence="1">
    <location>
        <begin position="12"/>
        <end position="30"/>
    </location>
</feature>
<dbReference type="Gene3D" id="3.30.70.60">
    <property type="match status" value="1"/>
</dbReference>